<organism evidence="2 3">
    <name type="scientific">Shewanella aestuarii</name>
    <dbReference type="NCBI Taxonomy" id="1028752"/>
    <lineage>
        <taxon>Bacteria</taxon>
        <taxon>Pseudomonadati</taxon>
        <taxon>Pseudomonadota</taxon>
        <taxon>Gammaproteobacteria</taxon>
        <taxon>Alteromonadales</taxon>
        <taxon>Shewanellaceae</taxon>
        <taxon>Shewanella</taxon>
    </lineage>
</organism>
<feature type="transmembrane region" description="Helical" evidence="1">
    <location>
        <begin position="60"/>
        <end position="84"/>
    </location>
</feature>
<keyword evidence="1" id="KW-0472">Membrane</keyword>
<evidence type="ECO:0008006" key="4">
    <source>
        <dbReference type="Google" id="ProtNLM"/>
    </source>
</evidence>
<keyword evidence="1" id="KW-1133">Transmembrane helix</keyword>
<dbReference type="RefSeq" id="WP_188839879.1">
    <property type="nucleotide sequence ID" value="NZ_BMOT01000001.1"/>
</dbReference>
<comment type="caution">
    <text evidence="2">The sequence shown here is derived from an EMBL/GenBank/DDBJ whole genome shotgun (WGS) entry which is preliminary data.</text>
</comment>
<evidence type="ECO:0000256" key="1">
    <source>
        <dbReference type="SAM" id="Phobius"/>
    </source>
</evidence>
<feature type="transmembrane region" description="Helical" evidence="1">
    <location>
        <begin position="21"/>
        <end position="40"/>
    </location>
</feature>
<evidence type="ECO:0000313" key="3">
    <source>
        <dbReference type="Proteomes" id="UP001203212"/>
    </source>
</evidence>
<sequence>MEISAKNISKNSLFKLLFQSVGYGLIAFCFLMGIFSLFGFETVAFNDQYYTGIKGLLVSLPLGLFMGLIFTCFMWLIGILGLWINSYFKGVTIVFKGVSEQVGE</sequence>
<keyword evidence="1" id="KW-0812">Transmembrane</keyword>
<evidence type="ECO:0000313" key="2">
    <source>
        <dbReference type="EMBL" id="MCL1116198.1"/>
    </source>
</evidence>
<proteinExistence type="predicted"/>
<reference evidence="2 3" key="1">
    <citation type="submission" date="2022-01" db="EMBL/GenBank/DDBJ databases">
        <title>Whole genome-based taxonomy of the Shewanellaceae.</title>
        <authorList>
            <person name="Martin-Rodriguez A.J."/>
        </authorList>
    </citation>
    <scope>NUCLEOTIDE SEQUENCE [LARGE SCALE GENOMIC DNA]</scope>
    <source>
        <strain evidence="2 3">JCM 17801</strain>
    </source>
</reference>
<gene>
    <name evidence="2" type="ORF">L2689_02945</name>
</gene>
<protein>
    <recommendedName>
        <fullName evidence="4">DUF3566 domain-containing protein</fullName>
    </recommendedName>
</protein>
<dbReference type="EMBL" id="JAKILK010000001">
    <property type="protein sequence ID" value="MCL1116198.1"/>
    <property type="molecule type" value="Genomic_DNA"/>
</dbReference>
<name>A0ABT0KXK7_9GAMM</name>
<keyword evidence="3" id="KW-1185">Reference proteome</keyword>
<accession>A0ABT0KXK7</accession>
<dbReference type="Proteomes" id="UP001203212">
    <property type="component" value="Unassembled WGS sequence"/>
</dbReference>